<evidence type="ECO:0000313" key="9">
    <source>
        <dbReference type="EMBL" id="CAB5070067.1"/>
    </source>
</evidence>
<proteinExistence type="predicted"/>
<dbReference type="EMBL" id="CAFBOC010000003">
    <property type="protein sequence ID" value="CAB4970896.1"/>
    <property type="molecule type" value="Genomic_DNA"/>
</dbReference>
<dbReference type="InterPro" id="IPR003489">
    <property type="entry name" value="RHF/RaiA"/>
</dbReference>
<dbReference type="Gene3D" id="3.30.160.100">
    <property type="entry name" value="Ribosome hibernation promotion factor-like"/>
    <property type="match status" value="1"/>
</dbReference>
<evidence type="ECO:0000313" key="7">
    <source>
        <dbReference type="EMBL" id="CAB4940997.1"/>
    </source>
</evidence>
<reference evidence="7" key="1">
    <citation type="submission" date="2020-05" db="EMBL/GenBank/DDBJ databases">
        <authorList>
            <person name="Chiriac C."/>
            <person name="Salcher M."/>
            <person name="Ghai R."/>
            <person name="Kavagutti S V."/>
        </authorList>
    </citation>
    <scope>NUCLEOTIDE SEQUENCE</scope>
</reference>
<dbReference type="SUPFAM" id="SSF69754">
    <property type="entry name" value="Ribosome binding protein Y (YfiA homologue)"/>
    <property type="match status" value="1"/>
</dbReference>
<dbReference type="NCBIfam" id="TIGR00741">
    <property type="entry name" value="yfiA"/>
    <property type="match status" value="1"/>
</dbReference>
<name>A0A6J7JE31_9ZZZZ</name>
<evidence type="ECO:0000313" key="3">
    <source>
        <dbReference type="EMBL" id="CAB4732679.1"/>
    </source>
</evidence>
<sequence>MNIVLHTKKSQVAEDFRLIVDEKLTSMNRFSVVIERVDVEVVHEANPRQGKKSHRITLTSKGAGPLLRAEAAAFNDLAAFDEAIKNFELQIRKIHERSKDVSKDSVRKPAI</sequence>
<dbReference type="EMBL" id="CAFABH010000001">
    <property type="protein sequence ID" value="CAB4818315.1"/>
    <property type="molecule type" value="Genomic_DNA"/>
</dbReference>
<evidence type="ECO:0000313" key="8">
    <source>
        <dbReference type="EMBL" id="CAB4970896.1"/>
    </source>
</evidence>
<accession>A0A6J7JE31</accession>
<dbReference type="InterPro" id="IPR036567">
    <property type="entry name" value="RHF-like"/>
</dbReference>
<dbReference type="EMBL" id="CAEZYM010000016">
    <property type="protein sequence ID" value="CAB4732679.1"/>
    <property type="molecule type" value="Genomic_DNA"/>
</dbReference>
<protein>
    <submittedName>
        <fullName evidence="7">Unannotated protein</fullName>
    </submittedName>
</protein>
<evidence type="ECO:0000313" key="1">
    <source>
        <dbReference type="EMBL" id="CAB4340129.1"/>
    </source>
</evidence>
<dbReference type="EMBL" id="CAFBQX010000001">
    <property type="protein sequence ID" value="CAB5070067.1"/>
    <property type="molecule type" value="Genomic_DNA"/>
</dbReference>
<gene>
    <name evidence="2" type="ORF">UFOPK2510_00108</name>
    <name evidence="3" type="ORF">UFOPK2718_01365</name>
    <name evidence="4" type="ORF">UFOPK2936_00168</name>
    <name evidence="5" type="ORF">UFOPK3174_00045</name>
    <name evidence="6" type="ORF">UFOPK3328_00493</name>
    <name evidence="7" type="ORF">UFOPK3779_00528</name>
    <name evidence="8" type="ORF">UFOPK3913_00405</name>
    <name evidence="1" type="ORF">UFOPK4107_00927</name>
    <name evidence="9" type="ORF">UFOPK4403_00261</name>
</gene>
<evidence type="ECO:0000313" key="2">
    <source>
        <dbReference type="EMBL" id="CAB4683429.1"/>
    </source>
</evidence>
<dbReference type="EMBL" id="CAEZZW010000001">
    <property type="protein sequence ID" value="CAB4770656.1"/>
    <property type="molecule type" value="Genomic_DNA"/>
</dbReference>
<evidence type="ECO:0000313" key="4">
    <source>
        <dbReference type="EMBL" id="CAB4770656.1"/>
    </source>
</evidence>
<dbReference type="Pfam" id="PF02482">
    <property type="entry name" value="Ribosomal_S30AE"/>
    <property type="match status" value="1"/>
</dbReference>
<dbReference type="AlphaFoldDB" id="A0A6J7JE31"/>
<organism evidence="7">
    <name type="scientific">freshwater metagenome</name>
    <dbReference type="NCBI Taxonomy" id="449393"/>
    <lineage>
        <taxon>unclassified sequences</taxon>
        <taxon>metagenomes</taxon>
        <taxon>ecological metagenomes</taxon>
    </lineage>
</organism>
<evidence type="ECO:0000313" key="6">
    <source>
        <dbReference type="EMBL" id="CAB4861233.1"/>
    </source>
</evidence>
<dbReference type="EMBL" id="CAESAE010000005">
    <property type="protein sequence ID" value="CAB4340129.1"/>
    <property type="molecule type" value="Genomic_DNA"/>
</dbReference>
<dbReference type="EMBL" id="CAEZXO010000001">
    <property type="protein sequence ID" value="CAB4683429.1"/>
    <property type="molecule type" value="Genomic_DNA"/>
</dbReference>
<dbReference type="EMBL" id="CAFBLD010000003">
    <property type="protein sequence ID" value="CAB4861233.1"/>
    <property type="molecule type" value="Genomic_DNA"/>
</dbReference>
<dbReference type="EMBL" id="CAFBNH010000003">
    <property type="protein sequence ID" value="CAB4940997.1"/>
    <property type="molecule type" value="Genomic_DNA"/>
</dbReference>
<evidence type="ECO:0000313" key="5">
    <source>
        <dbReference type="EMBL" id="CAB4818315.1"/>
    </source>
</evidence>